<feature type="domain" description="C2H2-type" evidence="1">
    <location>
        <begin position="8"/>
        <end position="31"/>
    </location>
</feature>
<dbReference type="PROSITE" id="PS00028">
    <property type="entry name" value="ZINC_FINGER_C2H2_1"/>
    <property type="match status" value="1"/>
</dbReference>
<gene>
    <name evidence="2" type="ORF">QBC36DRAFT_149311</name>
</gene>
<feature type="non-terminal residue" evidence="2">
    <location>
        <position position="1"/>
    </location>
</feature>
<accession>A0AAN6W4E4</accession>
<reference evidence="2" key="1">
    <citation type="journal article" date="2023" name="Mol. Phylogenet. Evol.">
        <title>Genome-scale phylogeny and comparative genomics of the fungal order Sordariales.</title>
        <authorList>
            <person name="Hensen N."/>
            <person name="Bonometti L."/>
            <person name="Westerberg I."/>
            <person name="Brannstrom I.O."/>
            <person name="Guillou S."/>
            <person name="Cros-Aarteil S."/>
            <person name="Calhoun S."/>
            <person name="Haridas S."/>
            <person name="Kuo A."/>
            <person name="Mondo S."/>
            <person name="Pangilinan J."/>
            <person name="Riley R."/>
            <person name="LaButti K."/>
            <person name="Andreopoulos B."/>
            <person name="Lipzen A."/>
            <person name="Chen C."/>
            <person name="Yan M."/>
            <person name="Daum C."/>
            <person name="Ng V."/>
            <person name="Clum A."/>
            <person name="Steindorff A."/>
            <person name="Ohm R.A."/>
            <person name="Martin F."/>
            <person name="Silar P."/>
            <person name="Natvig D.O."/>
            <person name="Lalanne C."/>
            <person name="Gautier V."/>
            <person name="Ament-Velasquez S.L."/>
            <person name="Kruys A."/>
            <person name="Hutchinson M.I."/>
            <person name="Powell A.J."/>
            <person name="Barry K."/>
            <person name="Miller A.N."/>
            <person name="Grigoriev I.V."/>
            <person name="Debuchy R."/>
            <person name="Gladieux P."/>
            <person name="Hiltunen Thoren M."/>
            <person name="Johannesson H."/>
        </authorList>
    </citation>
    <scope>NUCLEOTIDE SEQUENCE</scope>
    <source>
        <strain evidence="2">CBS 892.96</strain>
    </source>
</reference>
<feature type="non-terminal residue" evidence="2">
    <location>
        <position position="67"/>
    </location>
</feature>
<dbReference type="AlphaFoldDB" id="A0AAN6W4E4"/>
<proteinExistence type="predicted"/>
<evidence type="ECO:0000259" key="1">
    <source>
        <dbReference type="PROSITE" id="PS00028"/>
    </source>
</evidence>
<organism evidence="2 3">
    <name type="scientific">Triangularia setosa</name>
    <dbReference type="NCBI Taxonomy" id="2587417"/>
    <lineage>
        <taxon>Eukaryota</taxon>
        <taxon>Fungi</taxon>
        <taxon>Dikarya</taxon>
        <taxon>Ascomycota</taxon>
        <taxon>Pezizomycotina</taxon>
        <taxon>Sordariomycetes</taxon>
        <taxon>Sordariomycetidae</taxon>
        <taxon>Sordariales</taxon>
        <taxon>Podosporaceae</taxon>
        <taxon>Triangularia</taxon>
    </lineage>
</organism>
<sequence>SHEIPFKCPVEGCTINMAEGKDLDRHIWTHHPDYAQEKNINDRDRTACYWPWCRWRGRSDNLKRHRD</sequence>
<dbReference type="InterPro" id="IPR013087">
    <property type="entry name" value="Znf_C2H2_type"/>
</dbReference>
<protein>
    <recommendedName>
        <fullName evidence="1">C2H2-type domain-containing protein</fullName>
    </recommendedName>
</protein>
<keyword evidence="3" id="KW-1185">Reference proteome</keyword>
<evidence type="ECO:0000313" key="2">
    <source>
        <dbReference type="EMBL" id="KAK4173447.1"/>
    </source>
</evidence>
<dbReference type="Gene3D" id="3.30.160.60">
    <property type="entry name" value="Classic Zinc Finger"/>
    <property type="match status" value="1"/>
</dbReference>
<comment type="caution">
    <text evidence="2">The sequence shown here is derived from an EMBL/GenBank/DDBJ whole genome shotgun (WGS) entry which is preliminary data.</text>
</comment>
<name>A0AAN6W4E4_9PEZI</name>
<evidence type="ECO:0000313" key="3">
    <source>
        <dbReference type="Proteomes" id="UP001302321"/>
    </source>
</evidence>
<dbReference type="Proteomes" id="UP001302321">
    <property type="component" value="Unassembled WGS sequence"/>
</dbReference>
<reference evidence="2" key="2">
    <citation type="submission" date="2023-05" db="EMBL/GenBank/DDBJ databases">
        <authorList>
            <consortium name="Lawrence Berkeley National Laboratory"/>
            <person name="Steindorff A."/>
            <person name="Hensen N."/>
            <person name="Bonometti L."/>
            <person name="Westerberg I."/>
            <person name="Brannstrom I.O."/>
            <person name="Guillou S."/>
            <person name="Cros-Aarteil S."/>
            <person name="Calhoun S."/>
            <person name="Haridas S."/>
            <person name="Kuo A."/>
            <person name="Mondo S."/>
            <person name="Pangilinan J."/>
            <person name="Riley R."/>
            <person name="Labutti K."/>
            <person name="Andreopoulos B."/>
            <person name="Lipzen A."/>
            <person name="Chen C."/>
            <person name="Yanf M."/>
            <person name="Daum C."/>
            <person name="Ng V."/>
            <person name="Clum A."/>
            <person name="Ohm R."/>
            <person name="Martin F."/>
            <person name="Silar P."/>
            <person name="Natvig D."/>
            <person name="Lalanne C."/>
            <person name="Gautier V."/>
            <person name="Ament-Velasquez S.L."/>
            <person name="Kruys A."/>
            <person name="Hutchinson M.I."/>
            <person name="Powell A.J."/>
            <person name="Barry K."/>
            <person name="Miller A.N."/>
            <person name="Grigoriev I.V."/>
            <person name="Debuchy R."/>
            <person name="Gladieux P."/>
            <person name="Thoren M.H."/>
            <person name="Johannesson H."/>
        </authorList>
    </citation>
    <scope>NUCLEOTIDE SEQUENCE</scope>
    <source>
        <strain evidence="2">CBS 892.96</strain>
    </source>
</reference>
<dbReference type="EMBL" id="MU866343">
    <property type="protein sequence ID" value="KAK4173447.1"/>
    <property type="molecule type" value="Genomic_DNA"/>
</dbReference>